<comment type="caution">
    <text evidence="2">The sequence shown here is derived from an EMBL/GenBank/DDBJ whole genome shotgun (WGS) entry which is preliminary data.</text>
</comment>
<dbReference type="EMBL" id="CAJEWN010000268">
    <property type="protein sequence ID" value="CAD2176119.1"/>
    <property type="molecule type" value="Genomic_DNA"/>
</dbReference>
<sequence length="131" mass="15211">MFKIIKEPPTINNNYLIFLFKCFILLFPQTSFTTNKTNTKNINKNMNIFKTTINEQQQKHLLPQQQHVLIKNSPMFLQTINNSFTETKQLEQQQQFVCSLGVHVSIWPSCLLLSEAFINVAFISVVMLGPF</sequence>
<name>A0A6V7VMK4_MELEN</name>
<feature type="chain" id="PRO_5027870010" evidence="1">
    <location>
        <begin position="34"/>
        <end position="131"/>
    </location>
</feature>
<evidence type="ECO:0000313" key="3">
    <source>
        <dbReference type="Proteomes" id="UP000580250"/>
    </source>
</evidence>
<dbReference type="Proteomes" id="UP000580250">
    <property type="component" value="Unassembled WGS sequence"/>
</dbReference>
<keyword evidence="1" id="KW-0732">Signal</keyword>
<dbReference type="AlphaFoldDB" id="A0A6V7VMK4"/>
<evidence type="ECO:0000313" key="2">
    <source>
        <dbReference type="EMBL" id="CAD2176119.1"/>
    </source>
</evidence>
<organism evidence="2 3">
    <name type="scientific">Meloidogyne enterolobii</name>
    <name type="common">Root-knot nematode worm</name>
    <name type="synonym">Meloidogyne mayaguensis</name>
    <dbReference type="NCBI Taxonomy" id="390850"/>
    <lineage>
        <taxon>Eukaryota</taxon>
        <taxon>Metazoa</taxon>
        <taxon>Ecdysozoa</taxon>
        <taxon>Nematoda</taxon>
        <taxon>Chromadorea</taxon>
        <taxon>Rhabditida</taxon>
        <taxon>Tylenchina</taxon>
        <taxon>Tylenchomorpha</taxon>
        <taxon>Tylenchoidea</taxon>
        <taxon>Meloidogynidae</taxon>
        <taxon>Meloidogyninae</taxon>
        <taxon>Meloidogyne</taxon>
    </lineage>
</organism>
<reference evidence="2 3" key="1">
    <citation type="submission" date="2020-08" db="EMBL/GenBank/DDBJ databases">
        <authorList>
            <person name="Koutsovoulos G."/>
            <person name="Danchin GJ E."/>
        </authorList>
    </citation>
    <scope>NUCLEOTIDE SEQUENCE [LARGE SCALE GENOMIC DNA]</scope>
</reference>
<evidence type="ECO:0000256" key="1">
    <source>
        <dbReference type="SAM" id="SignalP"/>
    </source>
</evidence>
<accession>A0A6V7VMK4</accession>
<gene>
    <name evidence="2" type="ORF">MENT_LOCUS27891</name>
</gene>
<protein>
    <submittedName>
        <fullName evidence="2">Uncharacterized protein</fullName>
    </submittedName>
</protein>
<feature type="signal peptide" evidence="1">
    <location>
        <begin position="1"/>
        <end position="33"/>
    </location>
</feature>
<proteinExistence type="predicted"/>